<comment type="caution">
    <text evidence="2">The sequence shown here is derived from an EMBL/GenBank/DDBJ whole genome shotgun (WGS) entry which is preliminary data.</text>
</comment>
<reference evidence="2" key="2">
    <citation type="submission" date="2021-09" db="EMBL/GenBank/DDBJ databases">
        <authorList>
            <person name="Jia N."/>
            <person name="Wang J."/>
            <person name="Shi W."/>
            <person name="Du L."/>
            <person name="Sun Y."/>
            <person name="Zhan W."/>
            <person name="Jiang J."/>
            <person name="Wang Q."/>
            <person name="Zhang B."/>
            <person name="Ji P."/>
            <person name="Sakyi L.B."/>
            <person name="Cui X."/>
            <person name="Yuan T."/>
            <person name="Jiang B."/>
            <person name="Yang W."/>
            <person name="Lam T.T.-Y."/>
            <person name="Chang Q."/>
            <person name="Ding S."/>
            <person name="Wang X."/>
            <person name="Zhu J."/>
            <person name="Ruan X."/>
            <person name="Zhao L."/>
            <person name="Wei J."/>
            <person name="Que T."/>
            <person name="Du C."/>
            <person name="Cheng J."/>
            <person name="Dai P."/>
            <person name="Han X."/>
            <person name="Huang E."/>
            <person name="Gao Y."/>
            <person name="Liu J."/>
            <person name="Shao H."/>
            <person name="Ye R."/>
            <person name="Li L."/>
            <person name="Wei W."/>
            <person name="Wang X."/>
            <person name="Wang C."/>
            <person name="Huo Q."/>
            <person name="Li W."/>
            <person name="Guo W."/>
            <person name="Chen H."/>
            <person name="Chen S."/>
            <person name="Zhou L."/>
            <person name="Zhou L."/>
            <person name="Ni X."/>
            <person name="Tian J."/>
            <person name="Zhou Y."/>
            <person name="Sheng Y."/>
            <person name="Liu T."/>
            <person name="Pan Y."/>
            <person name="Xia L."/>
            <person name="Li J."/>
            <person name="Zhao F."/>
            <person name="Cao W."/>
        </authorList>
    </citation>
    <scope>NUCLEOTIDE SEQUENCE</scope>
    <source>
        <strain evidence="2">Rmic-2018</strain>
        <tissue evidence="2">Larvae</tissue>
    </source>
</reference>
<name>A0A9J6EDP5_RHIMP</name>
<organism evidence="2 3">
    <name type="scientific">Rhipicephalus microplus</name>
    <name type="common">Cattle tick</name>
    <name type="synonym">Boophilus microplus</name>
    <dbReference type="NCBI Taxonomy" id="6941"/>
    <lineage>
        <taxon>Eukaryota</taxon>
        <taxon>Metazoa</taxon>
        <taxon>Ecdysozoa</taxon>
        <taxon>Arthropoda</taxon>
        <taxon>Chelicerata</taxon>
        <taxon>Arachnida</taxon>
        <taxon>Acari</taxon>
        <taxon>Parasitiformes</taxon>
        <taxon>Ixodida</taxon>
        <taxon>Ixodoidea</taxon>
        <taxon>Ixodidae</taxon>
        <taxon>Rhipicephalinae</taxon>
        <taxon>Rhipicephalus</taxon>
        <taxon>Boophilus</taxon>
    </lineage>
</organism>
<proteinExistence type="predicted"/>
<dbReference type="Proteomes" id="UP000821866">
    <property type="component" value="Chromosome 3"/>
</dbReference>
<accession>A0A9J6EDP5</accession>
<feature type="chain" id="PRO_5039906662" description="Secreted protein" evidence="1">
    <location>
        <begin position="26"/>
        <end position="181"/>
    </location>
</feature>
<feature type="signal peptide" evidence="1">
    <location>
        <begin position="1"/>
        <end position="25"/>
    </location>
</feature>
<dbReference type="AlphaFoldDB" id="A0A9J6EDP5"/>
<keyword evidence="3" id="KW-1185">Reference proteome</keyword>
<sequence length="181" mass="19519">MLNPFVFFAQIACCLLGPWLHSVTTLETTRSTATASTDAPKLRVHLTDGVLLSYHALPVLDSIVGFGSTSADSLRAHQSENVTTDHPVTERHWHVTSSTAGIKVLAALCFTSGQGGSSSSTMLNPFVFFAQESPITSTSPQGIPDTSMAENHCTKRSKLIILGLTCQQTLQQLERDDSSVW</sequence>
<dbReference type="EMBL" id="JABSTU010000005">
    <property type="protein sequence ID" value="KAH8032460.1"/>
    <property type="molecule type" value="Genomic_DNA"/>
</dbReference>
<evidence type="ECO:0000256" key="1">
    <source>
        <dbReference type="SAM" id="SignalP"/>
    </source>
</evidence>
<evidence type="ECO:0008006" key="4">
    <source>
        <dbReference type="Google" id="ProtNLM"/>
    </source>
</evidence>
<keyword evidence="1" id="KW-0732">Signal</keyword>
<reference evidence="2" key="1">
    <citation type="journal article" date="2020" name="Cell">
        <title>Large-Scale Comparative Analyses of Tick Genomes Elucidate Their Genetic Diversity and Vector Capacities.</title>
        <authorList>
            <consortium name="Tick Genome and Microbiome Consortium (TIGMIC)"/>
            <person name="Jia N."/>
            <person name="Wang J."/>
            <person name="Shi W."/>
            <person name="Du L."/>
            <person name="Sun Y."/>
            <person name="Zhan W."/>
            <person name="Jiang J.F."/>
            <person name="Wang Q."/>
            <person name="Zhang B."/>
            <person name="Ji P."/>
            <person name="Bell-Sakyi L."/>
            <person name="Cui X.M."/>
            <person name="Yuan T.T."/>
            <person name="Jiang B.G."/>
            <person name="Yang W.F."/>
            <person name="Lam T.T."/>
            <person name="Chang Q.C."/>
            <person name="Ding S.J."/>
            <person name="Wang X.J."/>
            <person name="Zhu J.G."/>
            <person name="Ruan X.D."/>
            <person name="Zhao L."/>
            <person name="Wei J.T."/>
            <person name="Ye R.Z."/>
            <person name="Que T.C."/>
            <person name="Du C.H."/>
            <person name="Zhou Y.H."/>
            <person name="Cheng J.X."/>
            <person name="Dai P.F."/>
            <person name="Guo W.B."/>
            <person name="Han X.H."/>
            <person name="Huang E.J."/>
            <person name="Li L.F."/>
            <person name="Wei W."/>
            <person name="Gao Y.C."/>
            <person name="Liu J.Z."/>
            <person name="Shao H.Z."/>
            <person name="Wang X."/>
            <person name="Wang C.C."/>
            <person name="Yang T.C."/>
            <person name="Huo Q.B."/>
            <person name="Li W."/>
            <person name="Chen H.Y."/>
            <person name="Chen S.E."/>
            <person name="Zhou L.G."/>
            <person name="Ni X.B."/>
            <person name="Tian J.H."/>
            <person name="Sheng Y."/>
            <person name="Liu T."/>
            <person name="Pan Y.S."/>
            <person name="Xia L.Y."/>
            <person name="Li J."/>
            <person name="Zhao F."/>
            <person name="Cao W.C."/>
        </authorList>
    </citation>
    <scope>NUCLEOTIDE SEQUENCE</scope>
    <source>
        <strain evidence="2">Rmic-2018</strain>
    </source>
</reference>
<evidence type="ECO:0000313" key="2">
    <source>
        <dbReference type="EMBL" id="KAH8032460.1"/>
    </source>
</evidence>
<gene>
    <name evidence="2" type="ORF">HPB51_025913</name>
</gene>
<evidence type="ECO:0000313" key="3">
    <source>
        <dbReference type="Proteomes" id="UP000821866"/>
    </source>
</evidence>
<protein>
    <recommendedName>
        <fullName evidence="4">Secreted protein</fullName>
    </recommendedName>
</protein>